<sequence>MMTPNEAEKIINNYGAALGVGTNGTARLISLLPASKAKIRYAFYVYIAELVKNSQLTKEIGNNLVGAYIGLRSFIDDKKADKFNKIHRQIEEEVKTKNNSDIDTEEKKEYMDFIKEVYGIMADMAEINDYIRECQEDI</sequence>
<dbReference type="Proteomes" id="UP000178520">
    <property type="component" value="Unassembled WGS sequence"/>
</dbReference>
<protein>
    <submittedName>
        <fullName evidence="1">Uncharacterized protein</fullName>
    </submittedName>
</protein>
<comment type="caution">
    <text evidence="1">The sequence shown here is derived from an EMBL/GenBank/DDBJ whole genome shotgun (WGS) entry which is preliminary data.</text>
</comment>
<proteinExistence type="predicted"/>
<accession>A0A1F8ECT7</accession>
<gene>
    <name evidence="1" type="ORF">A2735_00270</name>
</gene>
<evidence type="ECO:0000313" key="1">
    <source>
        <dbReference type="EMBL" id="OGM98129.1"/>
    </source>
</evidence>
<dbReference type="AlphaFoldDB" id="A0A1F8ECT7"/>
<dbReference type="EMBL" id="MGJA01000003">
    <property type="protein sequence ID" value="OGM98129.1"/>
    <property type="molecule type" value="Genomic_DNA"/>
</dbReference>
<organism evidence="1 2">
    <name type="scientific">Candidatus Yanofskybacteria bacterium RIFCSPHIGHO2_01_FULL_41_21</name>
    <dbReference type="NCBI Taxonomy" id="1802660"/>
    <lineage>
        <taxon>Bacteria</taxon>
        <taxon>Candidatus Yanofskyibacteriota</taxon>
    </lineage>
</organism>
<reference evidence="1 2" key="1">
    <citation type="journal article" date="2016" name="Nat. Commun.">
        <title>Thousands of microbial genomes shed light on interconnected biogeochemical processes in an aquifer system.</title>
        <authorList>
            <person name="Anantharaman K."/>
            <person name="Brown C.T."/>
            <person name="Hug L.A."/>
            <person name="Sharon I."/>
            <person name="Castelle C.J."/>
            <person name="Probst A.J."/>
            <person name="Thomas B.C."/>
            <person name="Singh A."/>
            <person name="Wilkins M.J."/>
            <person name="Karaoz U."/>
            <person name="Brodie E.L."/>
            <person name="Williams K.H."/>
            <person name="Hubbard S.S."/>
            <person name="Banfield J.F."/>
        </authorList>
    </citation>
    <scope>NUCLEOTIDE SEQUENCE [LARGE SCALE GENOMIC DNA]</scope>
</reference>
<evidence type="ECO:0000313" key="2">
    <source>
        <dbReference type="Proteomes" id="UP000178520"/>
    </source>
</evidence>
<name>A0A1F8ECT7_9BACT</name>
<dbReference type="STRING" id="1802660.A2735_00270"/>